<accession>A0ACB8UIG4</accession>
<evidence type="ECO:0000313" key="2">
    <source>
        <dbReference type="Proteomes" id="UP001055072"/>
    </source>
</evidence>
<protein>
    <submittedName>
        <fullName evidence="1">Uncharacterized protein</fullName>
    </submittedName>
</protein>
<sequence length="1647" mass="182961">MDTFFGKKKTRPRQSSISDPADRAVPYHKLAPPQKSPVQAGSPMQGMRGNPIPVISAPMTNPTLTANGTELNKYAMDKQRQMREQTYRDASPRRRPESPTASISTAASSSTYNDLETESSRPSSSNARRKRQSESAYTATDATSPAATSPAATSPRSTTRSFDMSSPSRPVSTATSNRAGDDRRSSRHVPTLSSFDSRHSHMSHISSHLSRFGEREEFVFPRPPDEDIEALFENIRRDRGLGDISLTIDQKWNLVHSDEQMRWKEERQKDEQAGNQSESRTLADQTPEWYLRKFLDGTITVKQATGLLVSLRGRQVSWFQQFIGLRGTTVLAKTLYDISKKALQRRKEDIEIEYEIAKTIKWIFNHQFAADDALSHTNFVTQITCALNSPHLPTRKLILDVLVFIVYWNEGRAYNLVVDGLKTLSIENHESGGCYAYWFKSFDLALTGRGRMGTLVGASEEVKRQGGVDPSLNEYTTSNLLLINGILNAMEDIDLRVHHRSLMEAAGLANIMATARGFQVEAIEKQLNLLQENLDDIERKLKERMDEEILRDLASVEDVYSAIRLKTKDSKAQDYFLSILQHLLLVRDEGPALVHHFQLIDSMVSDLVMDKHLGGAEQRLGISVERIIAQFNEADRSQQVEDDLSKANATALHLRLEKEALEEELSKSSDGLVGELKEKISALEQKLTVSRENTTKAKGQLESQKAGYEEQIAQLEAQILELFRMLKEVHKGVGTIMENSDGMDRRTLIETLEKHLQRDKTIGILEGREKKKKKGVNGDIDGDDSDTADEGATPTKSGSLRRRQASTKHKTGKGAASRSSELANGRTSQFMDADDAEAQEQIQQQLAQGVKIYPPRDGPSYSPRSIRGSSRPKDLPRSQLGEFATPPMSNGMLSAPSEDTGDQSDVSITETEDQDGDSLRRSRSTRSISSTVTDATSIASVASNKPVPGSLAEELRRQLTLKGRPPSEPSPLSSPTLPTLPEEADISTLDPPPPPPPGSGMRVGGIPLPPPPPPPPPPPVGILGVPTAMFGAPPPPPPPPPPRSGFSTPSGPSQPGSARASTYLGAQLNNLLSARKDISITPNTKMKQLQWDKLPQQQVSKTVFDDELTEKEQEWIKQFQLDGVWTEMEEDFKAKQLVINLMAKQKRAELKSVLDPQTKKRVEILIQTVKRLEPEEIAMKIKQFDQTVCTEVFLSELKPVLPNPEQVGKLNVYRNSEPEELATLHPSDRLMVQLIKIERLGPRIEGMLYRRKFDEVWSLLDDSARKLSEAGEALLHAKLFKELLTLILLIGNYMNGTGVKGGAFGFRVSSINKLVDTKSLHNTTLLHFLERTVSKHFPDMEEFLDELAAPAEAYRVNLLDVRKSLAELREGLKRIRQELKDNFSDMEMADRYGRQMWTFIGKATSQLEDLVDDVNHADSTFNDVVRYYGEDERNMSSSEFYGIFKTFVTSYKKCKSDNTAIAEEKHAMEKRKQAAEEAKANRAKAKEAADAEDAENSAVLDNLLEKLRAGDNIGRKGRRTRPSASSRPSGPLTLDTEGIFSGGNTGSDTADLALNMLAQLKSSGFEAMTPASPTASSAPRRPRRRRPSTSAFRDIAEETESSLMLQDLSLTEGEFSPGPPREIALDPEEPRTVLDVAEGTGPSEETQ</sequence>
<gene>
    <name evidence="1" type="ORF">BDY19DRAFT_989600</name>
</gene>
<name>A0ACB8UIG4_9APHY</name>
<reference evidence="1" key="1">
    <citation type="journal article" date="2021" name="Environ. Microbiol.">
        <title>Gene family expansions and transcriptome signatures uncover fungal adaptations to wood decay.</title>
        <authorList>
            <person name="Hage H."/>
            <person name="Miyauchi S."/>
            <person name="Viragh M."/>
            <person name="Drula E."/>
            <person name="Min B."/>
            <person name="Chaduli D."/>
            <person name="Navarro D."/>
            <person name="Favel A."/>
            <person name="Norest M."/>
            <person name="Lesage-Meessen L."/>
            <person name="Balint B."/>
            <person name="Merenyi Z."/>
            <person name="de Eugenio L."/>
            <person name="Morin E."/>
            <person name="Martinez A.T."/>
            <person name="Baldrian P."/>
            <person name="Stursova M."/>
            <person name="Martinez M.J."/>
            <person name="Novotny C."/>
            <person name="Magnuson J.K."/>
            <person name="Spatafora J.W."/>
            <person name="Maurice S."/>
            <person name="Pangilinan J."/>
            <person name="Andreopoulos W."/>
            <person name="LaButti K."/>
            <person name="Hundley H."/>
            <person name="Na H."/>
            <person name="Kuo A."/>
            <person name="Barry K."/>
            <person name="Lipzen A."/>
            <person name="Henrissat B."/>
            <person name="Riley R."/>
            <person name="Ahrendt S."/>
            <person name="Nagy L.G."/>
            <person name="Grigoriev I.V."/>
            <person name="Martin F."/>
            <person name="Rosso M.N."/>
        </authorList>
    </citation>
    <scope>NUCLEOTIDE SEQUENCE</scope>
    <source>
        <strain evidence="1">CBS 384.51</strain>
    </source>
</reference>
<dbReference type="Proteomes" id="UP001055072">
    <property type="component" value="Unassembled WGS sequence"/>
</dbReference>
<organism evidence="1 2">
    <name type="scientific">Irpex rosettiformis</name>
    <dbReference type="NCBI Taxonomy" id="378272"/>
    <lineage>
        <taxon>Eukaryota</taxon>
        <taxon>Fungi</taxon>
        <taxon>Dikarya</taxon>
        <taxon>Basidiomycota</taxon>
        <taxon>Agaricomycotina</taxon>
        <taxon>Agaricomycetes</taxon>
        <taxon>Polyporales</taxon>
        <taxon>Irpicaceae</taxon>
        <taxon>Irpex</taxon>
    </lineage>
</organism>
<dbReference type="EMBL" id="MU274901">
    <property type="protein sequence ID" value="KAI0094096.1"/>
    <property type="molecule type" value="Genomic_DNA"/>
</dbReference>
<comment type="caution">
    <text evidence="1">The sequence shown here is derived from an EMBL/GenBank/DDBJ whole genome shotgun (WGS) entry which is preliminary data.</text>
</comment>
<evidence type="ECO:0000313" key="1">
    <source>
        <dbReference type="EMBL" id="KAI0094096.1"/>
    </source>
</evidence>
<keyword evidence="2" id="KW-1185">Reference proteome</keyword>
<proteinExistence type="predicted"/>